<evidence type="ECO:0000313" key="2">
    <source>
        <dbReference type="EMBL" id="KAK1298206.1"/>
    </source>
</evidence>
<name>A0AAV9D9B2_ACOCL</name>
<reference evidence="2" key="2">
    <citation type="submission" date="2023-06" db="EMBL/GenBank/DDBJ databases">
        <authorList>
            <person name="Ma L."/>
            <person name="Liu K.-W."/>
            <person name="Li Z."/>
            <person name="Hsiao Y.-Y."/>
            <person name="Qi Y."/>
            <person name="Fu T."/>
            <person name="Tang G."/>
            <person name="Zhang D."/>
            <person name="Sun W.-H."/>
            <person name="Liu D.-K."/>
            <person name="Li Y."/>
            <person name="Chen G.-Z."/>
            <person name="Liu X.-D."/>
            <person name="Liao X.-Y."/>
            <person name="Jiang Y.-T."/>
            <person name="Yu X."/>
            <person name="Hao Y."/>
            <person name="Huang J."/>
            <person name="Zhao X.-W."/>
            <person name="Ke S."/>
            <person name="Chen Y.-Y."/>
            <person name="Wu W.-L."/>
            <person name="Hsu J.-L."/>
            <person name="Lin Y.-F."/>
            <person name="Huang M.-D."/>
            <person name="Li C.-Y."/>
            <person name="Huang L."/>
            <person name="Wang Z.-W."/>
            <person name="Zhao X."/>
            <person name="Zhong W.-Y."/>
            <person name="Peng D.-H."/>
            <person name="Ahmad S."/>
            <person name="Lan S."/>
            <person name="Zhang J.-S."/>
            <person name="Tsai W.-C."/>
            <person name="Van De Peer Y."/>
            <person name="Liu Z.-J."/>
        </authorList>
    </citation>
    <scope>NUCLEOTIDE SEQUENCE</scope>
    <source>
        <strain evidence="2">CP</strain>
        <tissue evidence="2">Leaves</tissue>
    </source>
</reference>
<evidence type="ECO:0000313" key="3">
    <source>
        <dbReference type="Proteomes" id="UP001180020"/>
    </source>
</evidence>
<sequence length="126" mass="13865">MEGLSKKKEVKAKELKEFREEVDIGGGGTNTGVGGTSTEIESDSVTKRPRVEVDRALIESNRELKKEEVEVFSSSGLTRRGEPSTSTPSQLLDIDENMHGFDESDDIPDDETDDDVSNASIEWDSD</sequence>
<evidence type="ECO:0000256" key="1">
    <source>
        <dbReference type="SAM" id="MobiDB-lite"/>
    </source>
</evidence>
<dbReference type="AlphaFoldDB" id="A0AAV9D9B2"/>
<accession>A0AAV9D9B2</accession>
<keyword evidence="3" id="KW-1185">Reference proteome</keyword>
<protein>
    <submittedName>
        <fullName evidence="2">Uncharacterized protein</fullName>
    </submittedName>
</protein>
<feature type="compositionally biased region" description="Gly residues" evidence="1">
    <location>
        <begin position="24"/>
        <end position="35"/>
    </location>
</feature>
<feature type="region of interest" description="Disordered" evidence="1">
    <location>
        <begin position="21"/>
        <end position="47"/>
    </location>
</feature>
<organism evidence="2 3">
    <name type="scientific">Acorus calamus</name>
    <name type="common">Sweet flag</name>
    <dbReference type="NCBI Taxonomy" id="4465"/>
    <lineage>
        <taxon>Eukaryota</taxon>
        <taxon>Viridiplantae</taxon>
        <taxon>Streptophyta</taxon>
        <taxon>Embryophyta</taxon>
        <taxon>Tracheophyta</taxon>
        <taxon>Spermatophyta</taxon>
        <taxon>Magnoliopsida</taxon>
        <taxon>Liliopsida</taxon>
        <taxon>Acoraceae</taxon>
        <taxon>Acorus</taxon>
    </lineage>
</organism>
<feature type="compositionally biased region" description="Polar residues" evidence="1">
    <location>
        <begin position="72"/>
        <end position="90"/>
    </location>
</feature>
<reference evidence="2" key="1">
    <citation type="journal article" date="2023" name="Nat. Commun.">
        <title>Diploid and tetraploid genomes of Acorus and the evolution of monocots.</title>
        <authorList>
            <person name="Ma L."/>
            <person name="Liu K.W."/>
            <person name="Li Z."/>
            <person name="Hsiao Y.Y."/>
            <person name="Qi Y."/>
            <person name="Fu T."/>
            <person name="Tang G.D."/>
            <person name="Zhang D."/>
            <person name="Sun W.H."/>
            <person name="Liu D.K."/>
            <person name="Li Y."/>
            <person name="Chen G.Z."/>
            <person name="Liu X.D."/>
            <person name="Liao X.Y."/>
            <person name="Jiang Y.T."/>
            <person name="Yu X."/>
            <person name="Hao Y."/>
            <person name="Huang J."/>
            <person name="Zhao X.W."/>
            <person name="Ke S."/>
            <person name="Chen Y.Y."/>
            <person name="Wu W.L."/>
            <person name="Hsu J.L."/>
            <person name="Lin Y.F."/>
            <person name="Huang M.D."/>
            <person name="Li C.Y."/>
            <person name="Huang L."/>
            <person name="Wang Z.W."/>
            <person name="Zhao X."/>
            <person name="Zhong W.Y."/>
            <person name="Peng D.H."/>
            <person name="Ahmad S."/>
            <person name="Lan S."/>
            <person name="Zhang J.S."/>
            <person name="Tsai W.C."/>
            <person name="Van de Peer Y."/>
            <person name="Liu Z.J."/>
        </authorList>
    </citation>
    <scope>NUCLEOTIDE SEQUENCE</scope>
    <source>
        <strain evidence="2">CP</strain>
    </source>
</reference>
<gene>
    <name evidence="2" type="ORF">QJS10_CPB14g01096</name>
</gene>
<dbReference type="Proteomes" id="UP001180020">
    <property type="component" value="Unassembled WGS sequence"/>
</dbReference>
<feature type="compositionally biased region" description="Acidic residues" evidence="1">
    <location>
        <begin position="103"/>
        <end position="116"/>
    </location>
</feature>
<comment type="caution">
    <text evidence="2">The sequence shown here is derived from an EMBL/GenBank/DDBJ whole genome shotgun (WGS) entry which is preliminary data.</text>
</comment>
<feature type="region of interest" description="Disordered" evidence="1">
    <location>
        <begin position="68"/>
        <end position="126"/>
    </location>
</feature>
<proteinExistence type="predicted"/>
<dbReference type="EMBL" id="JAUJYO010000014">
    <property type="protein sequence ID" value="KAK1298206.1"/>
    <property type="molecule type" value="Genomic_DNA"/>
</dbReference>